<dbReference type="OrthoDB" id="2429551at2759"/>
<evidence type="ECO:0008006" key="3">
    <source>
        <dbReference type="Google" id="ProtNLM"/>
    </source>
</evidence>
<gene>
    <name evidence="1" type="ORF">SISSUDRAFT_1124630</name>
</gene>
<evidence type="ECO:0000313" key="2">
    <source>
        <dbReference type="Proteomes" id="UP000076798"/>
    </source>
</evidence>
<reference evidence="1 2" key="1">
    <citation type="journal article" date="2016" name="Mol. Biol. Evol.">
        <title>Comparative Genomics of Early-Diverging Mushroom-Forming Fungi Provides Insights into the Origins of Lignocellulose Decay Capabilities.</title>
        <authorList>
            <person name="Nagy L.G."/>
            <person name="Riley R."/>
            <person name="Tritt A."/>
            <person name="Adam C."/>
            <person name="Daum C."/>
            <person name="Floudas D."/>
            <person name="Sun H."/>
            <person name="Yadav J.S."/>
            <person name="Pangilinan J."/>
            <person name="Larsson K.H."/>
            <person name="Matsuura K."/>
            <person name="Barry K."/>
            <person name="Labutti K."/>
            <person name="Kuo R."/>
            <person name="Ohm R.A."/>
            <person name="Bhattacharya S.S."/>
            <person name="Shirouzu T."/>
            <person name="Yoshinaga Y."/>
            <person name="Martin F.M."/>
            <person name="Grigoriev I.V."/>
            <person name="Hibbett D.S."/>
        </authorList>
    </citation>
    <scope>NUCLEOTIDE SEQUENCE [LARGE SCALE GENOMIC DNA]</scope>
    <source>
        <strain evidence="1 2">HHB10207 ss-3</strain>
    </source>
</reference>
<name>A0A166I7L9_9AGAM</name>
<evidence type="ECO:0000313" key="1">
    <source>
        <dbReference type="EMBL" id="KZT43483.1"/>
    </source>
</evidence>
<dbReference type="AlphaFoldDB" id="A0A166I7L9"/>
<dbReference type="Proteomes" id="UP000076798">
    <property type="component" value="Unassembled WGS sequence"/>
</dbReference>
<dbReference type="Gene3D" id="3.10.450.10">
    <property type="match status" value="1"/>
</dbReference>
<sequence length="135" mass="15617">MVNDVLRKSDTTSPLSSVRQVDNESLAVFEAIKHDVLHKIWELHKGDDLHDLNEARKLEHVKFYRPLAYKLQEVPYGVNYFAKIVLDEQGHAIHARAFKPSEESEKVVFHAIHVRPSDQGGAVFTLDDEIQYFEY</sequence>
<protein>
    <recommendedName>
        <fullName evidence="3">Cystatin domain-containing protein</fullName>
    </recommendedName>
</protein>
<keyword evidence="2" id="KW-1185">Reference proteome</keyword>
<proteinExistence type="predicted"/>
<dbReference type="EMBL" id="KV428007">
    <property type="protein sequence ID" value="KZT43483.1"/>
    <property type="molecule type" value="Genomic_DNA"/>
</dbReference>
<accession>A0A166I7L9</accession>
<organism evidence="1 2">
    <name type="scientific">Sistotremastrum suecicum HHB10207 ss-3</name>
    <dbReference type="NCBI Taxonomy" id="1314776"/>
    <lineage>
        <taxon>Eukaryota</taxon>
        <taxon>Fungi</taxon>
        <taxon>Dikarya</taxon>
        <taxon>Basidiomycota</taxon>
        <taxon>Agaricomycotina</taxon>
        <taxon>Agaricomycetes</taxon>
        <taxon>Sistotremastrales</taxon>
        <taxon>Sistotremastraceae</taxon>
        <taxon>Sistotremastrum</taxon>
    </lineage>
</organism>